<evidence type="ECO:0000256" key="2">
    <source>
        <dbReference type="ARBA" id="ARBA00001946"/>
    </source>
</evidence>
<keyword evidence="5" id="KW-0378">Hydrolase</keyword>
<dbReference type="CDD" id="cd24161">
    <property type="entry name" value="NUDIX_ADPRase_Ndx2"/>
    <property type="match status" value="1"/>
</dbReference>
<dbReference type="PROSITE" id="PS51462">
    <property type="entry name" value="NUDIX"/>
    <property type="match status" value="1"/>
</dbReference>
<dbReference type="EMBL" id="MKVH01000025">
    <property type="protein sequence ID" value="OJX56383.1"/>
    <property type="molecule type" value="Genomic_DNA"/>
</dbReference>
<evidence type="ECO:0000259" key="8">
    <source>
        <dbReference type="PROSITE" id="PS51462"/>
    </source>
</evidence>
<dbReference type="GO" id="GO:0006753">
    <property type="term" value="P:nucleoside phosphate metabolic process"/>
    <property type="evidence" value="ECO:0007669"/>
    <property type="project" value="TreeGrafter"/>
</dbReference>
<dbReference type="InterPro" id="IPR000086">
    <property type="entry name" value="NUDIX_hydrolase_dom"/>
</dbReference>
<evidence type="ECO:0000256" key="5">
    <source>
        <dbReference type="ARBA" id="ARBA00022801"/>
    </source>
</evidence>
<name>A0A1M3KVE9_9BACT</name>
<comment type="catalytic activity">
    <reaction evidence="1">
        <text>GDP-alpha-D-mannose + H2O = alpha-D-mannose 1-phosphate + GMP + 2 H(+)</text>
        <dbReference type="Rhea" id="RHEA:27978"/>
        <dbReference type="ChEBI" id="CHEBI:15377"/>
        <dbReference type="ChEBI" id="CHEBI:15378"/>
        <dbReference type="ChEBI" id="CHEBI:57527"/>
        <dbReference type="ChEBI" id="CHEBI:58115"/>
        <dbReference type="ChEBI" id="CHEBI:58409"/>
    </reaction>
</comment>
<evidence type="ECO:0000256" key="1">
    <source>
        <dbReference type="ARBA" id="ARBA00000847"/>
    </source>
</evidence>
<dbReference type="PANTHER" id="PTHR11839:SF18">
    <property type="entry name" value="NUDIX HYDROLASE DOMAIN-CONTAINING PROTEIN"/>
    <property type="match status" value="1"/>
</dbReference>
<comment type="cofactor">
    <cofactor evidence="2">
        <name>Mg(2+)</name>
        <dbReference type="ChEBI" id="CHEBI:18420"/>
    </cofactor>
</comment>
<gene>
    <name evidence="9" type="ORF">BGO89_13175</name>
</gene>
<dbReference type="Gene3D" id="3.90.79.10">
    <property type="entry name" value="Nucleoside Triphosphate Pyrophosphohydrolase"/>
    <property type="match status" value="1"/>
</dbReference>
<protein>
    <recommendedName>
        <fullName evidence="4">GDP-mannose pyrophosphatase</fullName>
    </recommendedName>
    <alternativeName>
        <fullName evidence="6">GDP-mannose hydrolase</fullName>
    </alternativeName>
    <alternativeName>
        <fullName evidence="7">GDPMK</fullName>
    </alternativeName>
</protein>
<dbReference type="SUPFAM" id="SSF55811">
    <property type="entry name" value="Nudix"/>
    <property type="match status" value="1"/>
</dbReference>
<dbReference type="GO" id="GO:0016787">
    <property type="term" value="F:hydrolase activity"/>
    <property type="evidence" value="ECO:0007669"/>
    <property type="project" value="UniProtKB-KW"/>
</dbReference>
<dbReference type="GO" id="GO:0005829">
    <property type="term" value="C:cytosol"/>
    <property type="evidence" value="ECO:0007669"/>
    <property type="project" value="TreeGrafter"/>
</dbReference>
<organism evidence="9 10">
    <name type="scientific">Candidatus Kapaibacterium thiocyanatum</name>
    <dbReference type="NCBI Taxonomy" id="1895771"/>
    <lineage>
        <taxon>Bacteria</taxon>
        <taxon>Pseudomonadati</taxon>
        <taxon>Candidatus Kapaibacteriota</taxon>
        <taxon>Candidatus Kapaibacteriia</taxon>
        <taxon>Candidatus Kapaibacteriales</taxon>
        <taxon>Candidatus Kapaibacteriaceae</taxon>
        <taxon>Candidatus Kapaibacterium</taxon>
    </lineage>
</organism>
<dbReference type="Proteomes" id="UP000184233">
    <property type="component" value="Unassembled WGS sequence"/>
</dbReference>
<evidence type="ECO:0000256" key="6">
    <source>
        <dbReference type="ARBA" id="ARBA00032162"/>
    </source>
</evidence>
<evidence type="ECO:0000313" key="10">
    <source>
        <dbReference type="Proteomes" id="UP000184233"/>
    </source>
</evidence>
<dbReference type="PANTHER" id="PTHR11839">
    <property type="entry name" value="UDP/ADP-SUGAR PYROPHOSPHATASE"/>
    <property type="match status" value="1"/>
</dbReference>
<evidence type="ECO:0000313" key="9">
    <source>
        <dbReference type="EMBL" id="OJX56383.1"/>
    </source>
</evidence>
<dbReference type="AlphaFoldDB" id="A0A1M3KVE9"/>
<evidence type="ECO:0000256" key="4">
    <source>
        <dbReference type="ARBA" id="ARBA00016377"/>
    </source>
</evidence>
<sequence>MIRELHQLSTETLHSNPYFELRQDAYTLPDGSTGTYYYVHTSGSVIVVPRMADGRIVLVQQYRYLNRRPSLEFPGGGIRPGTSPEQAARAELQEEAGLSPLHLKPLGTINPCKGLTDELCTVFLAEGLADVPSSPDHSEEFELLSLTAGEVDAAIRRGDIWDGMTLSAWMLCCLTPPTEVRP</sequence>
<dbReference type="STRING" id="1895771.BGO89_13175"/>
<comment type="caution">
    <text evidence="9">The sequence shown here is derived from an EMBL/GenBank/DDBJ whole genome shotgun (WGS) entry which is preliminary data.</text>
</comment>
<comment type="similarity">
    <text evidence="3">Belongs to the Nudix hydrolase family. NudK subfamily.</text>
</comment>
<dbReference type="InterPro" id="IPR015797">
    <property type="entry name" value="NUDIX_hydrolase-like_dom_sf"/>
</dbReference>
<dbReference type="Pfam" id="PF00293">
    <property type="entry name" value="NUDIX"/>
    <property type="match status" value="1"/>
</dbReference>
<dbReference type="GO" id="GO:0019693">
    <property type="term" value="P:ribose phosphate metabolic process"/>
    <property type="evidence" value="ECO:0007669"/>
    <property type="project" value="TreeGrafter"/>
</dbReference>
<feature type="domain" description="Nudix hydrolase" evidence="8">
    <location>
        <begin position="37"/>
        <end position="182"/>
    </location>
</feature>
<reference evidence="9 10" key="1">
    <citation type="submission" date="2016-09" db="EMBL/GenBank/DDBJ databases">
        <title>Genome-resolved meta-omics ties microbial dynamics to process performance in biotechnology for thiocyanate degradation.</title>
        <authorList>
            <person name="Kantor R.S."/>
            <person name="Huddy R.J."/>
            <person name="Iyer R."/>
            <person name="Thomas B.C."/>
            <person name="Brown C.T."/>
            <person name="Anantharaman K."/>
            <person name="Tringe S."/>
            <person name="Hettich R.L."/>
            <person name="Harrison S.T."/>
            <person name="Banfield J.F."/>
        </authorList>
    </citation>
    <scope>NUCLEOTIDE SEQUENCE [LARGE SCALE GENOMIC DNA]</scope>
    <source>
        <strain evidence="9">59-99</strain>
    </source>
</reference>
<evidence type="ECO:0000256" key="3">
    <source>
        <dbReference type="ARBA" id="ARBA00007275"/>
    </source>
</evidence>
<accession>A0A1M3KVE9</accession>
<proteinExistence type="inferred from homology"/>
<evidence type="ECO:0000256" key="7">
    <source>
        <dbReference type="ARBA" id="ARBA00032272"/>
    </source>
</evidence>